<keyword evidence="7" id="KW-1185">Reference proteome</keyword>
<feature type="transmembrane region" description="Helical" evidence="5">
    <location>
        <begin position="522"/>
        <end position="544"/>
    </location>
</feature>
<dbReference type="Pfam" id="PF01566">
    <property type="entry name" value="Nramp"/>
    <property type="match status" value="2"/>
</dbReference>
<dbReference type="GO" id="GO:0046873">
    <property type="term" value="F:metal ion transmembrane transporter activity"/>
    <property type="evidence" value="ECO:0007669"/>
    <property type="project" value="InterPro"/>
</dbReference>
<feature type="transmembrane region" description="Helical" evidence="5">
    <location>
        <begin position="30"/>
        <end position="49"/>
    </location>
</feature>
<dbReference type="Proteomes" id="UP000316095">
    <property type="component" value="Unassembled WGS sequence"/>
</dbReference>
<dbReference type="GO" id="GO:0016020">
    <property type="term" value="C:membrane"/>
    <property type="evidence" value="ECO:0007669"/>
    <property type="project" value="UniProtKB-SubCell"/>
</dbReference>
<feature type="transmembrane region" description="Helical" evidence="5">
    <location>
        <begin position="110"/>
        <end position="135"/>
    </location>
</feature>
<gene>
    <name evidence="6" type="ORF">Pan54_32520</name>
</gene>
<protein>
    <submittedName>
        <fullName evidence="6">Natural resistance-associated macrophage protein</fullName>
    </submittedName>
</protein>
<keyword evidence="3 5" id="KW-1133">Transmembrane helix</keyword>
<evidence type="ECO:0000256" key="4">
    <source>
        <dbReference type="ARBA" id="ARBA00023136"/>
    </source>
</evidence>
<feature type="transmembrane region" description="Helical" evidence="5">
    <location>
        <begin position="480"/>
        <end position="501"/>
    </location>
</feature>
<feature type="transmembrane region" description="Helical" evidence="5">
    <location>
        <begin position="454"/>
        <end position="474"/>
    </location>
</feature>
<evidence type="ECO:0000313" key="6">
    <source>
        <dbReference type="EMBL" id="TWT62510.1"/>
    </source>
</evidence>
<keyword evidence="4 5" id="KW-0472">Membrane</keyword>
<keyword evidence="2 5" id="KW-0812">Transmembrane</keyword>
<evidence type="ECO:0000256" key="5">
    <source>
        <dbReference type="SAM" id="Phobius"/>
    </source>
</evidence>
<evidence type="ECO:0000256" key="2">
    <source>
        <dbReference type="ARBA" id="ARBA00022692"/>
    </source>
</evidence>
<dbReference type="RefSeq" id="WP_146504357.1">
    <property type="nucleotide sequence ID" value="NZ_SJPG01000001.1"/>
</dbReference>
<feature type="transmembrane region" description="Helical" evidence="5">
    <location>
        <begin position="294"/>
        <end position="318"/>
    </location>
</feature>
<name>A0A5C5XHR7_9PLAN</name>
<evidence type="ECO:0000256" key="1">
    <source>
        <dbReference type="ARBA" id="ARBA00004141"/>
    </source>
</evidence>
<sequence>MNDPQADAATESTELAYLKELQAKPFLKRMLGYFSLSGPGWLQGAITLGGGSLSGSLYLGVLAGFGLMWLQPLAMIMGIIMLSAIAYVSLSTGERPFDAINKHINPVLGWGWAIATMMANFVWCMPQFALGTAAIQQNLLPGVFGAGAMDDFTSKLIIVIFLLISTGTIIWFYDSGSKGIRIFELLLKIMVGIVVLCFFGVVLKMTFSGEGLDWGRILAGFIPDLSLMSRPSDQFTAILAQTGEYSKFWTDKIVSEQQQVMITAAATAVGINMTFLLPYSMLRKGWGRVHRELAIFDLAFGLFIPFLLATSCVVIASATQFHAQPAPGFMGEVDEQGNAIAPAGNLVGGYNKLVEKRLEQQVSAGEFAILKADPAAMKAAVSDLPAADRELAAMLVTRDAFNLAGSLKELTGPIFSQVIFGIGVLGMAVSTIIILMLINGFVICEIFKLPHTGMYHRAGCYLAGLSGALGPFLWSGDAKLWLAVPTSMFGMVLLPVAYFTFMFMMNSKSLMGASRPKGVQLVVWNILMLTASLLAAFGSFWSIYSSPYRMVGFVAMGVFIGLAVVVGIIRKPSEPMLIAGDSDTTGSAS</sequence>
<evidence type="ECO:0000313" key="7">
    <source>
        <dbReference type="Proteomes" id="UP000316095"/>
    </source>
</evidence>
<proteinExistence type="predicted"/>
<feature type="transmembrane region" description="Helical" evidence="5">
    <location>
        <begin position="185"/>
        <end position="207"/>
    </location>
</feature>
<reference evidence="6 7" key="1">
    <citation type="submission" date="2019-02" db="EMBL/GenBank/DDBJ databases">
        <title>Deep-cultivation of Planctomycetes and their phenomic and genomic characterization uncovers novel biology.</title>
        <authorList>
            <person name="Wiegand S."/>
            <person name="Jogler M."/>
            <person name="Boedeker C."/>
            <person name="Pinto D."/>
            <person name="Vollmers J."/>
            <person name="Rivas-Marin E."/>
            <person name="Kohn T."/>
            <person name="Peeters S.H."/>
            <person name="Heuer A."/>
            <person name="Rast P."/>
            <person name="Oberbeckmann S."/>
            <person name="Bunk B."/>
            <person name="Jeske O."/>
            <person name="Meyerdierks A."/>
            <person name="Storesund J.E."/>
            <person name="Kallscheuer N."/>
            <person name="Luecker S."/>
            <person name="Lage O.M."/>
            <person name="Pohl T."/>
            <person name="Merkel B.J."/>
            <person name="Hornburger P."/>
            <person name="Mueller R.-W."/>
            <person name="Bruemmer F."/>
            <person name="Labrenz M."/>
            <person name="Spormann A.M."/>
            <person name="Op Den Camp H."/>
            <person name="Overmann J."/>
            <person name="Amann R."/>
            <person name="Jetten M.S.M."/>
            <person name="Mascher T."/>
            <person name="Medema M.H."/>
            <person name="Devos D.P."/>
            <person name="Kaster A.-K."/>
            <person name="Ovreas L."/>
            <person name="Rohde M."/>
            <person name="Galperin M.Y."/>
            <person name="Jogler C."/>
        </authorList>
    </citation>
    <scope>NUCLEOTIDE SEQUENCE [LARGE SCALE GENOMIC DNA]</scope>
    <source>
        <strain evidence="6 7">Pan54</strain>
    </source>
</reference>
<dbReference type="OrthoDB" id="236847at2"/>
<comment type="subcellular location">
    <subcellularLocation>
        <location evidence="1">Membrane</location>
        <topology evidence="1">Multi-pass membrane protein</topology>
    </subcellularLocation>
</comment>
<dbReference type="EMBL" id="SJPG01000001">
    <property type="protein sequence ID" value="TWT62510.1"/>
    <property type="molecule type" value="Genomic_DNA"/>
</dbReference>
<feature type="transmembrane region" description="Helical" evidence="5">
    <location>
        <begin position="418"/>
        <end position="442"/>
    </location>
</feature>
<organism evidence="6 7">
    <name type="scientific">Rubinisphaera italica</name>
    <dbReference type="NCBI Taxonomy" id="2527969"/>
    <lineage>
        <taxon>Bacteria</taxon>
        <taxon>Pseudomonadati</taxon>
        <taxon>Planctomycetota</taxon>
        <taxon>Planctomycetia</taxon>
        <taxon>Planctomycetales</taxon>
        <taxon>Planctomycetaceae</taxon>
        <taxon>Rubinisphaera</taxon>
    </lineage>
</organism>
<comment type="caution">
    <text evidence="6">The sequence shown here is derived from an EMBL/GenBank/DDBJ whole genome shotgun (WGS) entry which is preliminary data.</text>
</comment>
<feature type="transmembrane region" description="Helical" evidence="5">
    <location>
        <begin position="69"/>
        <end position="90"/>
    </location>
</feature>
<feature type="transmembrane region" description="Helical" evidence="5">
    <location>
        <begin position="260"/>
        <end position="282"/>
    </location>
</feature>
<accession>A0A5C5XHR7</accession>
<feature type="transmembrane region" description="Helical" evidence="5">
    <location>
        <begin position="550"/>
        <end position="569"/>
    </location>
</feature>
<feature type="transmembrane region" description="Helical" evidence="5">
    <location>
        <begin position="155"/>
        <end position="173"/>
    </location>
</feature>
<dbReference type="InterPro" id="IPR001046">
    <property type="entry name" value="NRAMP_fam"/>
</dbReference>
<dbReference type="AlphaFoldDB" id="A0A5C5XHR7"/>
<evidence type="ECO:0000256" key="3">
    <source>
        <dbReference type="ARBA" id="ARBA00022989"/>
    </source>
</evidence>